<feature type="non-terminal residue" evidence="1">
    <location>
        <position position="1"/>
    </location>
</feature>
<protein>
    <recommendedName>
        <fullName evidence="2">SGNH hydrolase-type esterase domain-containing protein</fullName>
    </recommendedName>
</protein>
<dbReference type="EMBL" id="UINC01112347">
    <property type="protein sequence ID" value="SVC81221.1"/>
    <property type="molecule type" value="Genomic_DNA"/>
</dbReference>
<accession>A0A382QAH2</accession>
<organism evidence="1">
    <name type="scientific">marine metagenome</name>
    <dbReference type="NCBI Taxonomy" id="408172"/>
    <lineage>
        <taxon>unclassified sequences</taxon>
        <taxon>metagenomes</taxon>
        <taxon>ecological metagenomes</taxon>
    </lineage>
</organism>
<gene>
    <name evidence="1" type="ORF">METZ01_LOCUS334075</name>
</gene>
<dbReference type="AlphaFoldDB" id="A0A382QAH2"/>
<name>A0A382QAH2_9ZZZZ</name>
<proteinExistence type="predicted"/>
<sequence>KKLLACGCSYTKHLSTYDQQREQFDTRTILTKDNNTPNIPTYWPELVANDLGLDYLNTGEAGAGNDRIFNNAIKRITEYDDIEILCVLWTQMFRMNMWNYTEEMETINVFSHGLSVFSKEDPVIYETAELYLEKLKYPFWINKYMYNYFTNISVLMALCNKLGIKIIMAQAMMFEPDAGGIWTESMNEEYFFGRFSDEIANINFDPKHFIGWPIMQRLGGTALQDYGSELHKSENVMGEKDWHPNDNGHRIIANEYLKKYKEIYS</sequence>
<evidence type="ECO:0000313" key="1">
    <source>
        <dbReference type="EMBL" id="SVC81221.1"/>
    </source>
</evidence>
<reference evidence="1" key="1">
    <citation type="submission" date="2018-05" db="EMBL/GenBank/DDBJ databases">
        <authorList>
            <person name="Lanie J.A."/>
            <person name="Ng W.-L."/>
            <person name="Kazmierczak K.M."/>
            <person name="Andrzejewski T.M."/>
            <person name="Davidsen T.M."/>
            <person name="Wayne K.J."/>
            <person name="Tettelin H."/>
            <person name="Glass J.I."/>
            <person name="Rusch D."/>
            <person name="Podicherti R."/>
            <person name="Tsui H.-C.T."/>
            <person name="Winkler M.E."/>
        </authorList>
    </citation>
    <scope>NUCLEOTIDE SEQUENCE</scope>
</reference>
<evidence type="ECO:0008006" key="2">
    <source>
        <dbReference type="Google" id="ProtNLM"/>
    </source>
</evidence>